<dbReference type="Pfam" id="PF00535">
    <property type="entry name" value="Glycos_transf_2"/>
    <property type="match status" value="1"/>
</dbReference>
<reference evidence="2" key="1">
    <citation type="submission" date="2020-08" db="EMBL/GenBank/DDBJ databases">
        <title>Whole genome shotgun sequence of Polymorphospora rubra NBRC 101157.</title>
        <authorList>
            <person name="Komaki H."/>
            <person name="Tamura T."/>
        </authorList>
    </citation>
    <scope>NUCLEOTIDE SEQUENCE</scope>
    <source>
        <strain evidence="2">NBRC 101157</strain>
    </source>
</reference>
<dbReference type="Proteomes" id="UP000680866">
    <property type="component" value="Chromosome"/>
</dbReference>
<keyword evidence="3" id="KW-1185">Reference proteome</keyword>
<dbReference type="KEGG" id="pry:Prubr_38010"/>
<proteinExistence type="predicted"/>
<organism evidence="2 3">
    <name type="scientific">Polymorphospora rubra</name>
    <dbReference type="NCBI Taxonomy" id="338584"/>
    <lineage>
        <taxon>Bacteria</taxon>
        <taxon>Bacillati</taxon>
        <taxon>Actinomycetota</taxon>
        <taxon>Actinomycetes</taxon>
        <taxon>Micromonosporales</taxon>
        <taxon>Micromonosporaceae</taxon>
        <taxon>Polymorphospora</taxon>
    </lineage>
</organism>
<dbReference type="EMBL" id="AP023359">
    <property type="protein sequence ID" value="BCJ66780.1"/>
    <property type="molecule type" value="Genomic_DNA"/>
</dbReference>
<evidence type="ECO:0000313" key="2">
    <source>
        <dbReference type="EMBL" id="BCJ66780.1"/>
    </source>
</evidence>
<evidence type="ECO:0000259" key="1">
    <source>
        <dbReference type="Pfam" id="PF00535"/>
    </source>
</evidence>
<dbReference type="SUPFAM" id="SSF53448">
    <property type="entry name" value="Nucleotide-diphospho-sugar transferases"/>
    <property type="match status" value="1"/>
</dbReference>
<dbReference type="AlphaFoldDB" id="A0A810N1M6"/>
<dbReference type="RefSeq" id="WP_212827112.1">
    <property type="nucleotide sequence ID" value="NZ_AP023359.1"/>
</dbReference>
<name>A0A810N1M6_9ACTN</name>
<accession>A0A810N1M6</accession>
<sequence>MTEHSEGVSRQRGIDILMITYDRPEYVRLSLPHLLETATTDTRIWLWHNGTDQPTLEAVEEFRHHPRVHRFHHSPTNAGLREPTNWLWAESDGAYVSKVDDDCLPDKDWLETLRRAHEDVPEFGVIGTWRFPAEDVDDALVTKKLADYAGGHRLMRNHWVQGSGYLLKRAAVTQTGPIGPTESFTAWCLRSARLGWVNGWYHPFLPEDHMDDPRSPHTIYHTDADFMARRPLSAKNTGVTTVAQWTEQMRHSAKVVQAASLDLREYGGWRARRRGAVRRIRRALTGRAPW</sequence>
<dbReference type="InterPro" id="IPR029044">
    <property type="entry name" value="Nucleotide-diphossugar_trans"/>
</dbReference>
<dbReference type="Gene3D" id="3.90.550.10">
    <property type="entry name" value="Spore Coat Polysaccharide Biosynthesis Protein SpsA, Chain A"/>
    <property type="match status" value="1"/>
</dbReference>
<dbReference type="InterPro" id="IPR001173">
    <property type="entry name" value="Glyco_trans_2-like"/>
</dbReference>
<feature type="domain" description="Glycosyltransferase 2-like" evidence="1">
    <location>
        <begin position="16"/>
        <end position="136"/>
    </location>
</feature>
<evidence type="ECO:0000313" key="3">
    <source>
        <dbReference type="Proteomes" id="UP000680866"/>
    </source>
</evidence>
<protein>
    <recommendedName>
        <fullName evidence="1">Glycosyltransferase 2-like domain-containing protein</fullName>
    </recommendedName>
</protein>
<gene>
    <name evidence="2" type="ORF">Prubr_38010</name>
</gene>